<evidence type="ECO:0000313" key="8">
    <source>
        <dbReference type="Proteomes" id="UP001595724"/>
    </source>
</evidence>
<evidence type="ECO:0000256" key="1">
    <source>
        <dbReference type="ARBA" id="ARBA00004167"/>
    </source>
</evidence>
<dbReference type="RefSeq" id="WP_386710414.1">
    <property type="nucleotide sequence ID" value="NZ_JBHRYF010000008.1"/>
</dbReference>
<keyword evidence="2 5" id="KW-0812">Transmembrane</keyword>
<dbReference type="PANTHER" id="PTHR36985:SF1">
    <property type="entry name" value="TRANSLOCATION AND ASSEMBLY MODULE SUBUNIT TAMB"/>
    <property type="match status" value="1"/>
</dbReference>
<comment type="subcellular location">
    <subcellularLocation>
        <location evidence="1">Membrane</location>
        <topology evidence="1">Single-pass membrane protein</topology>
    </subcellularLocation>
</comment>
<evidence type="ECO:0000313" key="7">
    <source>
        <dbReference type="EMBL" id="MFC3660631.1"/>
    </source>
</evidence>
<dbReference type="InterPro" id="IPR007452">
    <property type="entry name" value="TamB_C"/>
</dbReference>
<sequence length="1422" mass="150144">MAPVFRRRSRLDPDLTPEQREARIAELRARRHARARMLARRSAFTIAGLALLVAVVAWWLLSTLGGRDFLLAQVKARMPAGTSLSWSRAEGPASGPLAIHDVRFVQQTCPQKDGEPVPYGQCAKPGTLTFAARRIVIDPDIRPLLGKLLRLDTMIVEGATLDLPKTDAPFELPTWPEVLPDINPPLGLQADAIRVDGLRITRQGEHLIDIRSVRGGLDARRRQLHLEHVVVESDRGRFSAHGDYVPRDDYRVDLTATAVIPIAGSAASPLQRAPLRVGLVARGDLRRMEVGIGGALPGPLRASLLLQGKDTPHWQLRARAERLDTALLAGAKEPDPSPIALQLRADGVGGRATVQGRFEQGTLRATVRPSKLVLEDKVLAFEPLQLEIFDGTIQARGRGDFSEPRRATFRYAVNARGLRFGGAPADPVAGTDATPVIVVDADLGLAGTAAAWAAVGKADIARDGDRAAVTLDGRGHDGRMTFRTLRASTPTGTLDARGHVAWSPATSWKLDASFDGFDPGYFVTGWDGDIDGTLATQGRALDGGGFDATLSVPELSGRLRGRALDGKADVTARGEDYAGIVELALDRGRIALDGKAGTAPRLHWDARATLDGFDPGFFVDGWEGAVDADVASRGGARADGGYDATVEVPHIGGQLRGRALEGRASVELKALASDTVQPEYSGEIALRAGNSRIDAEGRVAKVIAVDARLSPLHLEDLLPDASGTLQGTLRLAGPRNAPDVEADLTGSGLRYGDYAAASLVAKGRLPWQRGSGALALSAQGVSAGVALDSVRIDASGAVEDLRLVASARGEIGALDLASSARRTGANWQGTLASLQLAPAKGATWRLQSPARYAQRGGNWTLSQSCFAASDGGSLCASADWPRRGLAVEGRGLPLSLATPYLPERDDGRPWILRGEIALDGRLRPAGNAWAGSVTIASADGGLRMSQRSRRDVIGYSNLLLDADFDPRRINATLAAAFNGDGRIDARLATGWDADSPLSGTIDVATDELTWLELFSQDIVEPTGKLAGHLTLSGSRAAPSLGGQAQLSDFSTELPALGILLDNGNVRLDALPDGTARITGSVRSAPPDSAAQAGILHVDGSLGWRGTDTPLVLRLHGEGVLVSNTRDLRAIADPDIAVRYAAGQPLAVTGKVTVPSAMIDLERLDEGVSASPDVVVLDPIDPERSGASPLDLDLTLVMGDDVKLKGFGLDGTLGGELRVRAVPGREMTAVGNLEVGGRYEAYGQKLRISRGHLVWSNGPVSDPILDIRAERRIEAHDITAGIDVTGRASSPQADVWSDPATNDSEALSYLALGRSTSNLSSDESNQLNAATTALNAGGSLLAGQIGSKIGLDDAGVIESRALGGSVLGIGKQISPRLYIGFGVSLLGTGQVLTLKYLLRKGFDIEIESSSVENRGSVNWRKEK</sequence>
<dbReference type="EMBL" id="JBHRYF010000008">
    <property type="protein sequence ID" value="MFC3660631.1"/>
    <property type="molecule type" value="Genomic_DNA"/>
</dbReference>
<protein>
    <submittedName>
        <fullName evidence="7">Translocation/assembly module TamB domain-containing protein</fullName>
    </submittedName>
</protein>
<reference evidence="8" key="1">
    <citation type="journal article" date="2019" name="Int. J. Syst. Evol. Microbiol.">
        <title>The Global Catalogue of Microorganisms (GCM) 10K type strain sequencing project: providing services to taxonomists for standard genome sequencing and annotation.</title>
        <authorList>
            <consortium name="The Broad Institute Genomics Platform"/>
            <consortium name="The Broad Institute Genome Sequencing Center for Infectious Disease"/>
            <person name="Wu L."/>
            <person name="Ma J."/>
        </authorList>
    </citation>
    <scope>NUCLEOTIDE SEQUENCE [LARGE SCALE GENOMIC DNA]</scope>
    <source>
        <strain evidence="8">KCTC 42211</strain>
    </source>
</reference>
<keyword evidence="4 5" id="KW-0472">Membrane</keyword>
<dbReference type="Pfam" id="PF04357">
    <property type="entry name" value="TamB"/>
    <property type="match status" value="1"/>
</dbReference>
<gene>
    <name evidence="7" type="ORF">ACFOM9_11185</name>
</gene>
<accession>A0ABV7UVK6</accession>
<evidence type="ECO:0000256" key="2">
    <source>
        <dbReference type="ARBA" id="ARBA00022692"/>
    </source>
</evidence>
<organism evidence="7 8">
    <name type="scientific">Luteimonas notoginsengisoli</name>
    <dbReference type="NCBI Taxonomy" id="1578200"/>
    <lineage>
        <taxon>Bacteria</taxon>
        <taxon>Pseudomonadati</taxon>
        <taxon>Pseudomonadota</taxon>
        <taxon>Gammaproteobacteria</taxon>
        <taxon>Lysobacterales</taxon>
        <taxon>Lysobacteraceae</taxon>
        <taxon>Luteimonas</taxon>
    </lineage>
</organism>
<comment type="caution">
    <text evidence="7">The sequence shown here is derived from an EMBL/GenBank/DDBJ whole genome shotgun (WGS) entry which is preliminary data.</text>
</comment>
<feature type="transmembrane region" description="Helical" evidence="5">
    <location>
        <begin position="38"/>
        <end position="61"/>
    </location>
</feature>
<keyword evidence="8" id="KW-1185">Reference proteome</keyword>
<evidence type="ECO:0000256" key="3">
    <source>
        <dbReference type="ARBA" id="ARBA00022989"/>
    </source>
</evidence>
<feature type="domain" description="Translocation and assembly module TamB C-terminal" evidence="6">
    <location>
        <begin position="1089"/>
        <end position="1421"/>
    </location>
</feature>
<keyword evidence="3 5" id="KW-1133">Transmembrane helix</keyword>
<evidence type="ECO:0000259" key="6">
    <source>
        <dbReference type="Pfam" id="PF04357"/>
    </source>
</evidence>
<name>A0ABV7UVK6_9GAMM</name>
<dbReference type="Proteomes" id="UP001595724">
    <property type="component" value="Unassembled WGS sequence"/>
</dbReference>
<proteinExistence type="predicted"/>
<evidence type="ECO:0000256" key="5">
    <source>
        <dbReference type="SAM" id="Phobius"/>
    </source>
</evidence>
<dbReference type="PANTHER" id="PTHR36985">
    <property type="entry name" value="TRANSLOCATION AND ASSEMBLY MODULE SUBUNIT TAMB"/>
    <property type="match status" value="1"/>
</dbReference>
<evidence type="ECO:0000256" key="4">
    <source>
        <dbReference type="ARBA" id="ARBA00023136"/>
    </source>
</evidence>